<dbReference type="PANTHER" id="PTHR11099:SF6">
    <property type="entry name" value="VACUOLAR PROTEIN SORTING-ASSOCIATED PROTEIN 35B"/>
    <property type="match status" value="1"/>
</dbReference>
<dbReference type="Pfam" id="PF03635">
    <property type="entry name" value="Vps35"/>
    <property type="match status" value="1"/>
</dbReference>
<dbReference type="GO" id="GO:0042147">
    <property type="term" value="P:retrograde transport, endosome to Golgi"/>
    <property type="evidence" value="ECO:0007669"/>
    <property type="project" value="InterPro"/>
</dbReference>
<dbReference type="AlphaFoldDB" id="A0A251VPS1"/>
<dbReference type="Pfam" id="PF19633">
    <property type="entry name" value="SDG2_C"/>
    <property type="match status" value="1"/>
</dbReference>
<evidence type="ECO:0000313" key="3">
    <source>
        <dbReference type="Proteomes" id="UP000215914"/>
    </source>
</evidence>
<dbReference type="InterPro" id="IPR005378">
    <property type="entry name" value="Vps35"/>
</dbReference>
<dbReference type="EMBL" id="CM007890">
    <property type="protein sequence ID" value="OTG37590.1"/>
    <property type="molecule type" value="Genomic_DNA"/>
</dbReference>
<dbReference type="Proteomes" id="UP000215914">
    <property type="component" value="Chromosome 1"/>
</dbReference>
<gene>
    <name evidence="2" type="ORF">HannXRQ_Chr01g0020431</name>
</gene>
<accession>A0A251VPS1</accession>
<dbReference type="GO" id="GO:0005829">
    <property type="term" value="C:cytosol"/>
    <property type="evidence" value="ECO:0007669"/>
    <property type="project" value="GOC"/>
</dbReference>
<dbReference type="PANTHER" id="PTHR11099">
    <property type="entry name" value="VACUOLAR SORTING PROTEIN 35"/>
    <property type="match status" value="1"/>
</dbReference>
<keyword evidence="3" id="KW-1185">Reference proteome</keyword>
<dbReference type="STRING" id="4232.A0A251VPS1"/>
<sequence>MLFLPKRVIETQGDMPVVGAITLYVSLLTFTLRFHPDRLDYVDQVLLGSCVKILSNKPKLEDSRATKQVVALLSAPLEKYSDIFTSLTLSNYPRVMDHLDSGTNKIMAMVIIQSIMTNQACVSSVDKVDALFELTKGLIKDLKGDSDDEFFTTFSVATKSRFRQRMFLIKGSRIWLLTWTRYVRYVMTNVFGDPKHAPPLLEQLSPKEVVSHTWKGEGSFVKELIQCIAPHLEDGHLTEVRSSIRAHDPSSSDDVLGALRKSLIW</sequence>
<dbReference type="GO" id="GO:0030906">
    <property type="term" value="C:retromer, cargo-selective complex"/>
    <property type="evidence" value="ECO:0007669"/>
    <property type="project" value="InterPro"/>
</dbReference>
<organism evidence="2 3">
    <name type="scientific">Helianthus annuus</name>
    <name type="common">Common sunflower</name>
    <dbReference type="NCBI Taxonomy" id="4232"/>
    <lineage>
        <taxon>Eukaryota</taxon>
        <taxon>Viridiplantae</taxon>
        <taxon>Streptophyta</taxon>
        <taxon>Embryophyta</taxon>
        <taxon>Tracheophyta</taxon>
        <taxon>Spermatophyta</taxon>
        <taxon>Magnoliopsida</taxon>
        <taxon>eudicotyledons</taxon>
        <taxon>Gunneridae</taxon>
        <taxon>Pentapetalae</taxon>
        <taxon>asterids</taxon>
        <taxon>campanulids</taxon>
        <taxon>Asterales</taxon>
        <taxon>Asteraceae</taxon>
        <taxon>Asteroideae</taxon>
        <taxon>Heliantheae alliance</taxon>
        <taxon>Heliantheae</taxon>
        <taxon>Helianthus</taxon>
    </lineage>
</organism>
<dbReference type="InParanoid" id="A0A251VPS1"/>
<evidence type="ECO:0000313" key="2">
    <source>
        <dbReference type="EMBL" id="OTG37590.1"/>
    </source>
</evidence>
<proteinExistence type="predicted"/>
<protein>
    <submittedName>
        <fullName evidence="2">Putative vacuolar protein sorting-associated protein 35</fullName>
    </submittedName>
</protein>
<feature type="domain" description="ATXR3 C-terminal" evidence="1">
    <location>
        <begin position="182"/>
        <end position="265"/>
    </location>
</feature>
<reference evidence="3" key="1">
    <citation type="journal article" date="2017" name="Nature">
        <title>The sunflower genome provides insights into oil metabolism, flowering and Asterid evolution.</title>
        <authorList>
            <person name="Badouin H."/>
            <person name="Gouzy J."/>
            <person name="Grassa C.J."/>
            <person name="Murat F."/>
            <person name="Staton S.E."/>
            <person name="Cottret L."/>
            <person name="Lelandais-Briere C."/>
            <person name="Owens G.L."/>
            <person name="Carrere S."/>
            <person name="Mayjonade B."/>
            <person name="Legrand L."/>
            <person name="Gill N."/>
            <person name="Kane N.C."/>
            <person name="Bowers J.E."/>
            <person name="Hubner S."/>
            <person name="Bellec A."/>
            <person name="Berard A."/>
            <person name="Berges H."/>
            <person name="Blanchet N."/>
            <person name="Boniface M.C."/>
            <person name="Brunel D."/>
            <person name="Catrice O."/>
            <person name="Chaidir N."/>
            <person name="Claudel C."/>
            <person name="Donnadieu C."/>
            <person name="Faraut T."/>
            <person name="Fievet G."/>
            <person name="Helmstetter N."/>
            <person name="King M."/>
            <person name="Knapp S.J."/>
            <person name="Lai Z."/>
            <person name="Le Paslier M.C."/>
            <person name="Lippi Y."/>
            <person name="Lorenzon L."/>
            <person name="Mandel J.R."/>
            <person name="Marage G."/>
            <person name="Marchand G."/>
            <person name="Marquand E."/>
            <person name="Bret-Mestries E."/>
            <person name="Morien E."/>
            <person name="Nambeesan S."/>
            <person name="Nguyen T."/>
            <person name="Pegot-Espagnet P."/>
            <person name="Pouilly N."/>
            <person name="Raftis F."/>
            <person name="Sallet E."/>
            <person name="Schiex T."/>
            <person name="Thomas J."/>
            <person name="Vandecasteele C."/>
            <person name="Vares D."/>
            <person name="Vear F."/>
            <person name="Vautrin S."/>
            <person name="Crespi M."/>
            <person name="Mangin B."/>
            <person name="Burke J.M."/>
            <person name="Salse J."/>
            <person name="Munos S."/>
            <person name="Vincourt P."/>
            <person name="Rieseberg L.H."/>
            <person name="Langlade N.B."/>
        </authorList>
    </citation>
    <scope>NUCLEOTIDE SEQUENCE [LARGE SCALE GENOMIC DNA]</scope>
    <source>
        <strain evidence="3">cv. SF193</strain>
    </source>
</reference>
<dbReference type="GO" id="GO:0015031">
    <property type="term" value="P:protein transport"/>
    <property type="evidence" value="ECO:0007669"/>
    <property type="project" value="InterPro"/>
</dbReference>
<name>A0A251VPS1_HELAN</name>
<dbReference type="InterPro" id="IPR045606">
    <property type="entry name" value="ATXR3_C"/>
</dbReference>
<evidence type="ECO:0000259" key="1">
    <source>
        <dbReference type="Pfam" id="PF19633"/>
    </source>
</evidence>